<evidence type="ECO:0000313" key="5">
    <source>
        <dbReference type="EMBL" id="KEQ21873.1"/>
    </source>
</evidence>
<comment type="caution">
    <text evidence="5">The sequence shown here is derived from an EMBL/GenBank/DDBJ whole genome shotgun (WGS) entry which is preliminary data.</text>
</comment>
<dbReference type="SUPFAM" id="SSF53822">
    <property type="entry name" value="Periplasmic binding protein-like I"/>
    <property type="match status" value="1"/>
</dbReference>
<accession>A0A081NTV0</accession>
<dbReference type="EMBL" id="JNVM01000053">
    <property type="protein sequence ID" value="KEQ21873.1"/>
    <property type="molecule type" value="Genomic_DNA"/>
</dbReference>
<dbReference type="Gene3D" id="3.40.50.2300">
    <property type="match status" value="2"/>
</dbReference>
<reference evidence="5 6" key="1">
    <citation type="submission" date="2014-06" db="EMBL/GenBank/DDBJ databases">
        <title>Draft genome sequence of Paenibacillus sp. MSt1.</title>
        <authorList>
            <person name="Aw Y.K."/>
            <person name="Ong K.S."/>
            <person name="Gan H.M."/>
            <person name="Lee S.M."/>
        </authorList>
    </citation>
    <scope>NUCLEOTIDE SEQUENCE [LARGE SCALE GENOMIC DNA]</scope>
    <source>
        <strain evidence="5 6">MSt1</strain>
    </source>
</reference>
<comment type="subcellular location">
    <subcellularLocation>
        <location evidence="1">Cell envelope</location>
    </subcellularLocation>
</comment>
<feature type="domain" description="Periplasmic binding protein" evidence="4">
    <location>
        <begin position="43"/>
        <end position="297"/>
    </location>
</feature>
<organism evidence="5 6">
    <name type="scientific">Paenibacillus tyrfis</name>
    <dbReference type="NCBI Taxonomy" id="1501230"/>
    <lineage>
        <taxon>Bacteria</taxon>
        <taxon>Bacillati</taxon>
        <taxon>Bacillota</taxon>
        <taxon>Bacilli</taxon>
        <taxon>Bacillales</taxon>
        <taxon>Paenibacillaceae</taxon>
        <taxon>Paenibacillus</taxon>
    </lineage>
</organism>
<dbReference type="eggNOG" id="COG1879">
    <property type="taxonomic scope" value="Bacteria"/>
</dbReference>
<keyword evidence="3" id="KW-0732">Signal</keyword>
<gene>
    <name evidence="5" type="ORF">ET33_30495</name>
</gene>
<evidence type="ECO:0000256" key="1">
    <source>
        <dbReference type="ARBA" id="ARBA00004196"/>
    </source>
</evidence>
<dbReference type="Pfam" id="PF13407">
    <property type="entry name" value="Peripla_BP_4"/>
    <property type="match status" value="1"/>
</dbReference>
<dbReference type="InterPro" id="IPR028082">
    <property type="entry name" value="Peripla_BP_I"/>
</dbReference>
<dbReference type="PANTHER" id="PTHR46847:SF1">
    <property type="entry name" value="D-ALLOSE-BINDING PERIPLASMIC PROTEIN-RELATED"/>
    <property type="match status" value="1"/>
</dbReference>
<evidence type="ECO:0000256" key="2">
    <source>
        <dbReference type="ARBA" id="ARBA00007639"/>
    </source>
</evidence>
<dbReference type="RefSeq" id="WP_036693198.1">
    <property type="nucleotide sequence ID" value="NZ_JNVM01000053.1"/>
</dbReference>
<proteinExistence type="inferred from homology"/>
<sequence length="328" mass="35504">MITGSAAIRTVPVLLTAVLCLLLLPSCGSENTEPHIAEPKKQIALVLKTHNSDYWKTVRTGAEAAAKEFGVELSVGAPKQEEDVQGQIQLVNEAVNYKRDALVLAANDDQALAEAAGQAAERGMPVIAIDTEIDSPRVRSFIGIDNFEAGRKAGLKMASLVGNRGRIAVIGFKPTVRTTEQRERGVLDEIGKHSQMKVVEQVECASDPAPCARQIRRLLQEPVDGIVALHAVSSIEVVRAIGEMGLEGKVKAVTFDSTAENIESLQEGVIQATIIQNPFSMGYLGVKYAVEALEGKKVPARFDTGTKVIDQDNMFWSDNQKLLFPFVK</sequence>
<dbReference type="AlphaFoldDB" id="A0A081NTV0"/>
<comment type="similarity">
    <text evidence="2">Belongs to the bacterial solute-binding protein 2 family.</text>
</comment>
<dbReference type="InterPro" id="IPR025997">
    <property type="entry name" value="SBP_2_dom"/>
</dbReference>
<dbReference type="OrthoDB" id="6196975at2"/>
<protein>
    <submittedName>
        <fullName evidence="5">ABC transporter substrate-binding protein</fullName>
    </submittedName>
</protein>
<dbReference type="PANTHER" id="PTHR46847">
    <property type="entry name" value="D-ALLOSE-BINDING PERIPLASMIC PROTEIN-RELATED"/>
    <property type="match status" value="1"/>
</dbReference>
<evidence type="ECO:0000313" key="6">
    <source>
        <dbReference type="Proteomes" id="UP000028123"/>
    </source>
</evidence>
<name>A0A081NTV0_9BACL</name>
<dbReference type="GO" id="GO:0030313">
    <property type="term" value="C:cell envelope"/>
    <property type="evidence" value="ECO:0007669"/>
    <property type="project" value="UniProtKB-SubCell"/>
</dbReference>
<evidence type="ECO:0000256" key="3">
    <source>
        <dbReference type="ARBA" id="ARBA00022729"/>
    </source>
</evidence>
<keyword evidence="6" id="KW-1185">Reference proteome</keyword>
<dbReference type="GO" id="GO:0030246">
    <property type="term" value="F:carbohydrate binding"/>
    <property type="evidence" value="ECO:0007669"/>
    <property type="project" value="UniProtKB-ARBA"/>
</dbReference>
<evidence type="ECO:0000259" key="4">
    <source>
        <dbReference type="Pfam" id="PF13407"/>
    </source>
</evidence>
<dbReference type="Proteomes" id="UP000028123">
    <property type="component" value="Unassembled WGS sequence"/>
</dbReference>